<evidence type="ECO:0000259" key="1">
    <source>
        <dbReference type="Pfam" id="PF11563"/>
    </source>
</evidence>
<dbReference type="GO" id="GO:0020037">
    <property type="term" value="F:heme binding"/>
    <property type="evidence" value="ECO:0007669"/>
    <property type="project" value="InterPro"/>
</dbReference>
<dbReference type="Proteomes" id="UP000266720">
    <property type="component" value="Chromosome"/>
</dbReference>
<dbReference type="AlphaFoldDB" id="A0A3G1A817"/>
<gene>
    <name evidence="2" type="ORF">TCARB_1322</name>
</gene>
<dbReference type="InterPro" id="IPR009050">
    <property type="entry name" value="Globin-like_sf"/>
</dbReference>
<protein>
    <recommendedName>
        <fullName evidence="1">Globin-sensor domain-containing protein</fullName>
    </recommendedName>
</protein>
<dbReference type="InterPro" id="IPR012292">
    <property type="entry name" value="Globin/Proto"/>
</dbReference>
<dbReference type="InterPro" id="IPR044398">
    <property type="entry name" value="Globin-sensor_dom"/>
</dbReference>
<name>A0A3G1A817_9CREN</name>
<proteinExistence type="predicted"/>
<dbReference type="Pfam" id="PF11563">
    <property type="entry name" value="Protoglobin"/>
    <property type="match status" value="1"/>
</dbReference>
<accession>A0A3G1A817</accession>
<sequence length="194" mass="21567">MPNHRAPLREILANNCSQIAEFLGMGQAEVELLHKASHGVIEKGGEIVGEILGELFRDPEAARIFQEAGLTREALEGMLRGWLVAAFQGDYGEKMCLEVSKIGLTLAAHGLPPGFVLAKLATVTEVISRHVVAGHLFPVVLKALRWNLTVVMLGYEVVRQRIFERATGINEDVYNRLIRIYARELAQEISQELR</sequence>
<organism evidence="2 3">
    <name type="scientific">Thermofilum adornatum 1505</name>
    <dbReference type="NCBI Taxonomy" id="697581"/>
    <lineage>
        <taxon>Archaea</taxon>
        <taxon>Thermoproteota</taxon>
        <taxon>Thermoprotei</taxon>
        <taxon>Thermofilales</taxon>
        <taxon>Thermofilaceae</taxon>
        <taxon>Thermofilum</taxon>
    </lineage>
</organism>
<feature type="domain" description="Globin-sensor" evidence="1">
    <location>
        <begin position="16"/>
        <end position="132"/>
    </location>
</feature>
<dbReference type="GeneID" id="16572884"/>
<dbReference type="GeneID" id="25406729"/>
<dbReference type="CDD" id="cd01068">
    <property type="entry name" value="globin_sensor"/>
    <property type="match status" value="1"/>
</dbReference>
<dbReference type="SUPFAM" id="SSF46458">
    <property type="entry name" value="Globin-like"/>
    <property type="match status" value="1"/>
</dbReference>
<evidence type="ECO:0000313" key="2">
    <source>
        <dbReference type="EMBL" id="AJB42368.1"/>
    </source>
</evidence>
<dbReference type="GO" id="GO:0019825">
    <property type="term" value="F:oxygen binding"/>
    <property type="evidence" value="ECO:0007669"/>
    <property type="project" value="InterPro"/>
</dbReference>
<dbReference type="STRING" id="697581.TCARB_1322"/>
<dbReference type="InterPro" id="IPR039379">
    <property type="entry name" value="Protoglobin_sensor_dom"/>
</dbReference>
<dbReference type="RefSeq" id="WP_020961931.1">
    <property type="nucleotide sequence ID" value="NZ_CP007493.1"/>
</dbReference>
<dbReference type="EMBL" id="CP007493">
    <property type="protein sequence ID" value="AJB42368.1"/>
    <property type="molecule type" value="Genomic_DNA"/>
</dbReference>
<dbReference type="Gene3D" id="1.10.490.10">
    <property type="entry name" value="Globins"/>
    <property type="match status" value="1"/>
</dbReference>
<evidence type="ECO:0000313" key="3">
    <source>
        <dbReference type="Proteomes" id="UP000266720"/>
    </source>
</evidence>
<reference evidence="3" key="1">
    <citation type="book" date="2010" name="EXTREMOPHILES" publisher="0:0-0">
        <title>Complete genome sequences of ten hyperthermophilic archaea reveal their metabolic capabilities and possible ecological roles.</title>
        <editorList>
            <person name="?"/>
        </editorList>
        <authorList>
            <person name="Ravin N.V."/>
            <person name="Mardanov A.V."/>
            <person name="Bonch-Osmolovskaya E.A."/>
            <person name="Skryabin K.G."/>
        </authorList>
    </citation>
    <scope>NUCLEOTIDE SEQUENCE [LARGE SCALE GENOMIC DNA]</scope>
    <source>
        <strain evidence="3">1505</strain>
    </source>
</reference>
<dbReference type="KEGG" id="tcb:TCARB_1322"/>